<organism evidence="1 2">
    <name type="scientific">Gigaspora margarita</name>
    <dbReference type="NCBI Taxonomy" id="4874"/>
    <lineage>
        <taxon>Eukaryota</taxon>
        <taxon>Fungi</taxon>
        <taxon>Fungi incertae sedis</taxon>
        <taxon>Mucoromycota</taxon>
        <taxon>Glomeromycotina</taxon>
        <taxon>Glomeromycetes</taxon>
        <taxon>Diversisporales</taxon>
        <taxon>Gigasporaceae</taxon>
        <taxon>Gigaspora</taxon>
    </lineage>
</organism>
<keyword evidence="2" id="KW-1185">Reference proteome</keyword>
<reference evidence="1 2" key="1">
    <citation type="submission" date="2021-06" db="EMBL/GenBank/DDBJ databases">
        <authorList>
            <person name="Kallberg Y."/>
            <person name="Tangrot J."/>
            <person name="Rosling A."/>
        </authorList>
    </citation>
    <scope>NUCLEOTIDE SEQUENCE [LARGE SCALE GENOMIC DNA]</scope>
    <source>
        <strain evidence="1 2">120-4 pot B 10/14</strain>
    </source>
</reference>
<proteinExistence type="predicted"/>
<protein>
    <submittedName>
        <fullName evidence="1">13874_t:CDS:1</fullName>
    </submittedName>
</protein>
<accession>A0ABN7VE23</accession>
<gene>
    <name evidence="1" type="ORF">GMARGA_LOCUS17027</name>
</gene>
<comment type="caution">
    <text evidence="1">The sequence shown here is derived from an EMBL/GenBank/DDBJ whole genome shotgun (WGS) entry which is preliminary data.</text>
</comment>
<dbReference type="Proteomes" id="UP000789901">
    <property type="component" value="Unassembled WGS sequence"/>
</dbReference>
<evidence type="ECO:0000313" key="2">
    <source>
        <dbReference type="Proteomes" id="UP000789901"/>
    </source>
</evidence>
<dbReference type="EMBL" id="CAJVQB010012647">
    <property type="protein sequence ID" value="CAG8756998.1"/>
    <property type="molecule type" value="Genomic_DNA"/>
</dbReference>
<name>A0ABN7VE23_GIGMA</name>
<sequence length="257" mass="29433">MTTQSIEWFENAISKHFINKYNYEDFYCRIVDEETHEKISVYEWKNYNLIVVHKSLKHIIEMKEMSEKKIKALVKEIEKAYKNTNYNNNMANKTSKNFNNTLISQASSISSNTLVSKASSMKSTDTLISITSMNSSNTSISTVKRNSSKTLTVLNDSKSKPDKISVNEDLNDDLRLQSYKIIANNKNENFYDEISKKPDKIVSQSEAYTIYEDKSVEDKSIDEITLMSDNVSLSDSSIYSVPGITSLLEDFESHDIN</sequence>
<evidence type="ECO:0000313" key="1">
    <source>
        <dbReference type="EMBL" id="CAG8756998.1"/>
    </source>
</evidence>
<feature type="non-terminal residue" evidence="1">
    <location>
        <position position="257"/>
    </location>
</feature>